<protein>
    <submittedName>
        <fullName evidence="2">Uncharacterized protein</fullName>
    </submittedName>
</protein>
<accession>A0ABT9BCM5</accession>
<evidence type="ECO:0000256" key="1">
    <source>
        <dbReference type="SAM" id="MobiDB-lite"/>
    </source>
</evidence>
<gene>
    <name evidence="2" type="ORF">Q5H93_12370</name>
</gene>
<feature type="region of interest" description="Disordered" evidence="1">
    <location>
        <begin position="95"/>
        <end position="125"/>
    </location>
</feature>
<evidence type="ECO:0000313" key="2">
    <source>
        <dbReference type="EMBL" id="MDO7875530.1"/>
    </source>
</evidence>
<sequence length="148" mass="15212">MTLFGKKDVATLTLGAAMLALVGKDTVSAEEAGAANEELSTAGITGAQLLNQASFNDLSEKAGRVDAAEKEAADAKASNEKLSADLKAANDELATLRKKPGATHTTPRLAAGQTDVEADAPDAHQQAIDELPHNQALDNHPIFGGKPA</sequence>
<organism evidence="2 3">
    <name type="scientific">Hymenobacter aranciens</name>
    <dbReference type="NCBI Taxonomy" id="3063996"/>
    <lineage>
        <taxon>Bacteria</taxon>
        <taxon>Pseudomonadati</taxon>
        <taxon>Bacteroidota</taxon>
        <taxon>Cytophagia</taxon>
        <taxon>Cytophagales</taxon>
        <taxon>Hymenobacteraceae</taxon>
        <taxon>Hymenobacter</taxon>
    </lineage>
</organism>
<dbReference type="RefSeq" id="WP_305006841.1">
    <property type="nucleotide sequence ID" value="NZ_JAUQSY010000007.1"/>
</dbReference>
<dbReference type="Proteomes" id="UP001176429">
    <property type="component" value="Unassembled WGS sequence"/>
</dbReference>
<comment type="caution">
    <text evidence="2">The sequence shown here is derived from an EMBL/GenBank/DDBJ whole genome shotgun (WGS) entry which is preliminary data.</text>
</comment>
<proteinExistence type="predicted"/>
<keyword evidence="3" id="KW-1185">Reference proteome</keyword>
<reference evidence="2" key="1">
    <citation type="submission" date="2023-07" db="EMBL/GenBank/DDBJ databases">
        <authorList>
            <person name="Kim M.K."/>
        </authorList>
    </citation>
    <scope>NUCLEOTIDE SEQUENCE</scope>
    <source>
        <strain evidence="2">ASUV-10-1</strain>
    </source>
</reference>
<name>A0ABT9BCM5_9BACT</name>
<dbReference type="EMBL" id="JAUQSY010000007">
    <property type="protein sequence ID" value="MDO7875530.1"/>
    <property type="molecule type" value="Genomic_DNA"/>
</dbReference>
<evidence type="ECO:0000313" key="3">
    <source>
        <dbReference type="Proteomes" id="UP001176429"/>
    </source>
</evidence>